<feature type="transmembrane region" description="Helical" evidence="2">
    <location>
        <begin position="200"/>
        <end position="221"/>
    </location>
</feature>
<dbReference type="OrthoDB" id="405906at2759"/>
<keyword evidence="2" id="KW-1133">Transmembrane helix</keyword>
<gene>
    <name evidence="4" type="ORF">NA56DRAFT_632449</name>
</gene>
<evidence type="ECO:0000256" key="2">
    <source>
        <dbReference type="SAM" id="Phobius"/>
    </source>
</evidence>
<keyword evidence="2" id="KW-0472">Membrane</keyword>
<feature type="region of interest" description="Disordered" evidence="1">
    <location>
        <begin position="330"/>
        <end position="381"/>
    </location>
</feature>
<feature type="transmembrane region" description="Helical" evidence="2">
    <location>
        <begin position="83"/>
        <end position="106"/>
    </location>
</feature>
<dbReference type="STRING" id="1745343.A0A2J6PSH4"/>
<proteinExistence type="predicted"/>
<dbReference type="Proteomes" id="UP000235672">
    <property type="component" value="Unassembled WGS sequence"/>
</dbReference>
<dbReference type="Pfam" id="PF24802">
    <property type="entry name" value="DUF7703"/>
    <property type="match status" value="1"/>
</dbReference>
<feature type="transmembrane region" description="Helical" evidence="2">
    <location>
        <begin position="159"/>
        <end position="179"/>
    </location>
</feature>
<name>A0A2J6PSH4_9HELO</name>
<evidence type="ECO:0000259" key="3">
    <source>
        <dbReference type="Pfam" id="PF24802"/>
    </source>
</evidence>
<protein>
    <recommendedName>
        <fullName evidence="3">DUF7703 domain-containing protein</fullName>
    </recommendedName>
</protein>
<evidence type="ECO:0000313" key="5">
    <source>
        <dbReference type="Proteomes" id="UP000235672"/>
    </source>
</evidence>
<reference evidence="4 5" key="1">
    <citation type="submission" date="2016-05" db="EMBL/GenBank/DDBJ databases">
        <title>A degradative enzymes factory behind the ericoid mycorrhizal symbiosis.</title>
        <authorList>
            <consortium name="DOE Joint Genome Institute"/>
            <person name="Martino E."/>
            <person name="Morin E."/>
            <person name="Grelet G."/>
            <person name="Kuo A."/>
            <person name="Kohler A."/>
            <person name="Daghino S."/>
            <person name="Barry K."/>
            <person name="Choi C."/>
            <person name="Cichocki N."/>
            <person name="Clum A."/>
            <person name="Copeland A."/>
            <person name="Hainaut M."/>
            <person name="Haridas S."/>
            <person name="Labutti K."/>
            <person name="Lindquist E."/>
            <person name="Lipzen A."/>
            <person name="Khouja H.-R."/>
            <person name="Murat C."/>
            <person name="Ohm R."/>
            <person name="Olson A."/>
            <person name="Spatafora J."/>
            <person name="Veneault-Fourrey C."/>
            <person name="Henrissat B."/>
            <person name="Grigoriev I."/>
            <person name="Martin F."/>
            <person name="Perotto S."/>
        </authorList>
    </citation>
    <scope>NUCLEOTIDE SEQUENCE [LARGE SCALE GENOMIC DNA]</scope>
    <source>
        <strain evidence="4 5">UAMH 7357</strain>
    </source>
</reference>
<dbReference type="InterPro" id="IPR056120">
    <property type="entry name" value="DUF7703"/>
</dbReference>
<dbReference type="EMBL" id="KZ613502">
    <property type="protein sequence ID" value="PMD16961.1"/>
    <property type="molecule type" value="Genomic_DNA"/>
</dbReference>
<feature type="compositionally biased region" description="Basic and acidic residues" evidence="1">
    <location>
        <begin position="330"/>
        <end position="346"/>
    </location>
</feature>
<dbReference type="AlphaFoldDB" id="A0A2J6PSH4"/>
<feature type="transmembrane region" description="Helical" evidence="2">
    <location>
        <begin position="20"/>
        <end position="43"/>
    </location>
</feature>
<keyword evidence="2" id="KW-0812">Transmembrane</keyword>
<organism evidence="4 5">
    <name type="scientific">Hyaloscypha hepaticicola</name>
    <dbReference type="NCBI Taxonomy" id="2082293"/>
    <lineage>
        <taxon>Eukaryota</taxon>
        <taxon>Fungi</taxon>
        <taxon>Dikarya</taxon>
        <taxon>Ascomycota</taxon>
        <taxon>Pezizomycotina</taxon>
        <taxon>Leotiomycetes</taxon>
        <taxon>Helotiales</taxon>
        <taxon>Hyaloscyphaceae</taxon>
        <taxon>Hyaloscypha</taxon>
    </lineage>
</organism>
<feature type="compositionally biased region" description="Polar residues" evidence="1">
    <location>
        <begin position="358"/>
        <end position="373"/>
    </location>
</feature>
<feature type="transmembrane region" description="Helical" evidence="2">
    <location>
        <begin position="118"/>
        <end position="139"/>
    </location>
</feature>
<dbReference type="PANTHER" id="PTHR37013">
    <property type="entry name" value="INTEGRAL MEMBRANE PROTEIN (AFU_ORTHOLOGUE AFUA_1G05950)-RELATED"/>
    <property type="match status" value="1"/>
</dbReference>
<sequence>MADNNGISGGLAGTTLPLAMTLGAFTAIAWYNVVDLNVMIFFTFKRRHGLYFYSLLASSWGVLIYALAFLMKFFQVWKNNYVSVTFITIGWYAMVTGQSLVLYSRLHLVVRDKEKIKWVLWMIIVDVFLFHFPTTVLTFGANSPQADLFSEPYSIMEKIQVTGFCIQEFIISGLYVYATRQILKPGETFQKKRFRRVMRHLIYVNILVILMDITLLGTEYANLYDIQITFKGTLYSIKLKLEFAILNQLRSIIHPSGTSYDNGNSSQAGGRDISLHTFHNQTALSQAPANGNSSTAYASRLAKSPFSGDLEGNHVMMTTDVIVLSEELDQDKKGAGDQTSLEDHDVVSGGDKGATANGRASRQKGSYSATSSEIEFAGAGY</sequence>
<keyword evidence="5" id="KW-1185">Reference proteome</keyword>
<dbReference type="PANTHER" id="PTHR37013:SF3">
    <property type="entry name" value="INTEGRAL MEMBRANE PROTEIN (AFU_ORTHOLOGUE AFUA_1G05950)"/>
    <property type="match status" value="1"/>
</dbReference>
<feature type="domain" description="DUF7703" evidence="3">
    <location>
        <begin position="19"/>
        <end position="254"/>
    </location>
</feature>
<evidence type="ECO:0000313" key="4">
    <source>
        <dbReference type="EMBL" id="PMD16961.1"/>
    </source>
</evidence>
<evidence type="ECO:0000256" key="1">
    <source>
        <dbReference type="SAM" id="MobiDB-lite"/>
    </source>
</evidence>
<feature type="transmembrane region" description="Helical" evidence="2">
    <location>
        <begin position="50"/>
        <end position="71"/>
    </location>
</feature>
<accession>A0A2J6PSH4</accession>